<evidence type="ECO:0000313" key="3">
    <source>
        <dbReference type="EMBL" id="MFD2613185.1"/>
    </source>
</evidence>
<dbReference type="Pfam" id="PF01844">
    <property type="entry name" value="HNH"/>
    <property type="match status" value="1"/>
</dbReference>
<dbReference type="InterPro" id="IPR003615">
    <property type="entry name" value="HNH_nuc"/>
</dbReference>
<accession>A0ABW5PD35</accession>
<keyword evidence="3" id="KW-0255">Endonuclease</keyword>
<dbReference type="Gene3D" id="1.10.30.50">
    <property type="match status" value="1"/>
</dbReference>
<dbReference type="RefSeq" id="WP_377603189.1">
    <property type="nucleotide sequence ID" value="NZ_JBHUME010000008.1"/>
</dbReference>
<evidence type="ECO:0000256" key="1">
    <source>
        <dbReference type="SAM" id="Coils"/>
    </source>
</evidence>
<dbReference type="GO" id="GO:0004519">
    <property type="term" value="F:endonuclease activity"/>
    <property type="evidence" value="ECO:0007669"/>
    <property type="project" value="UniProtKB-KW"/>
</dbReference>
<name>A0ABW5PD35_9BACL</name>
<dbReference type="InterPro" id="IPR002711">
    <property type="entry name" value="HNH"/>
</dbReference>
<feature type="domain" description="HNH nuclease" evidence="2">
    <location>
        <begin position="206"/>
        <end position="266"/>
    </location>
</feature>
<keyword evidence="4" id="KW-1185">Reference proteome</keyword>
<evidence type="ECO:0000259" key="2">
    <source>
        <dbReference type="SMART" id="SM00507"/>
    </source>
</evidence>
<feature type="coiled-coil region" evidence="1">
    <location>
        <begin position="126"/>
        <end position="160"/>
    </location>
</feature>
<proteinExistence type="predicted"/>
<protein>
    <submittedName>
        <fullName evidence="3">HNH endonuclease</fullName>
    </submittedName>
</protein>
<comment type="caution">
    <text evidence="3">The sequence shown here is derived from an EMBL/GenBank/DDBJ whole genome shotgun (WGS) entry which is preliminary data.</text>
</comment>
<evidence type="ECO:0000313" key="4">
    <source>
        <dbReference type="Proteomes" id="UP001597541"/>
    </source>
</evidence>
<dbReference type="SMART" id="SM00507">
    <property type="entry name" value="HNHc"/>
    <property type="match status" value="1"/>
</dbReference>
<gene>
    <name evidence="3" type="ORF">ACFSUF_12195</name>
</gene>
<organism evidence="3 4">
    <name type="scientific">Paenibacillus gansuensis</name>
    <dbReference type="NCBI Taxonomy" id="306542"/>
    <lineage>
        <taxon>Bacteria</taxon>
        <taxon>Bacillati</taxon>
        <taxon>Bacillota</taxon>
        <taxon>Bacilli</taxon>
        <taxon>Bacillales</taxon>
        <taxon>Paenibacillaceae</taxon>
        <taxon>Paenibacillus</taxon>
    </lineage>
</organism>
<sequence>MYDSTFKQLRMKYAYNLASQISEVINSEDWDERLQKILWPHSVEPDNYFSELITENIEKVNEPTKETLLHVLIRDIFNMEIGARLYHFNDEIYSEDTDFVEEFLEENFINILQFYNVAIPDYHEILERINNDYENDSINEDEYEKKIKEFAEELSSLIDLVEDNIVNETFYLLYYDKPFLFEFNNILSSYVEEQIGVVARCSLPEWLKRAVIFRDYGKCQECGWDLSGAYRRLEDRERHLDHMIPLIKGGTNDPTNFQLLCSVCNLEDKTEVIKPEYRIQTHW</sequence>
<dbReference type="Proteomes" id="UP001597541">
    <property type="component" value="Unassembled WGS sequence"/>
</dbReference>
<dbReference type="CDD" id="cd00085">
    <property type="entry name" value="HNHc"/>
    <property type="match status" value="1"/>
</dbReference>
<reference evidence="4" key="1">
    <citation type="journal article" date="2019" name="Int. J. Syst. Evol. Microbiol.">
        <title>The Global Catalogue of Microorganisms (GCM) 10K type strain sequencing project: providing services to taxonomists for standard genome sequencing and annotation.</title>
        <authorList>
            <consortium name="The Broad Institute Genomics Platform"/>
            <consortium name="The Broad Institute Genome Sequencing Center for Infectious Disease"/>
            <person name="Wu L."/>
            <person name="Ma J."/>
        </authorList>
    </citation>
    <scope>NUCLEOTIDE SEQUENCE [LARGE SCALE GENOMIC DNA]</scope>
    <source>
        <strain evidence="4">KCTC 3950</strain>
    </source>
</reference>
<dbReference type="EMBL" id="JBHUME010000008">
    <property type="protein sequence ID" value="MFD2613185.1"/>
    <property type="molecule type" value="Genomic_DNA"/>
</dbReference>
<keyword evidence="1" id="KW-0175">Coiled coil</keyword>
<keyword evidence="3" id="KW-0378">Hydrolase</keyword>
<keyword evidence="3" id="KW-0540">Nuclease</keyword>